<protein>
    <submittedName>
        <fullName evidence="1">Uncharacterized protein</fullName>
    </submittedName>
</protein>
<dbReference type="Proteomes" id="UP000238642">
    <property type="component" value="Unassembled WGS sequence"/>
</dbReference>
<organism evidence="1 2">
    <name type="scientific">Sphingobacterium gobiense</name>
    <dbReference type="NCBI Taxonomy" id="1382456"/>
    <lineage>
        <taxon>Bacteria</taxon>
        <taxon>Pseudomonadati</taxon>
        <taxon>Bacteroidota</taxon>
        <taxon>Sphingobacteriia</taxon>
        <taxon>Sphingobacteriales</taxon>
        <taxon>Sphingobacteriaceae</taxon>
        <taxon>Sphingobacterium</taxon>
    </lineage>
</organism>
<accession>A0A2S9JTN3</accession>
<dbReference type="EMBL" id="PVBS01000001">
    <property type="protein sequence ID" value="PRD56647.1"/>
    <property type="molecule type" value="Genomic_DNA"/>
</dbReference>
<sequence length="60" mass="6693">MSVPRCGNVVITCAIGAKFIDTVGFNICMLKLKLIYLRCKPNEIQIPIFNKILLGNKKTP</sequence>
<gene>
    <name evidence="1" type="ORF">C5749_05280</name>
</gene>
<evidence type="ECO:0000313" key="2">
    <source>
        <dbReference type="Proteomes" id="UP000238642"/>
    </source>
</evidence>
<keyword evidence="2" id="KW-1185">Reference proteome</keyword>
<dbReference type="AlphaFoldDB" id="A0A2S9JTN3"/>
<reference evidence="1 2" key="1">
    <citation type="submission" date="2018-02" db="EMBL/GenBank/DDBJ databases">
        <title>The draft genome of Sphingobacterium gobiense H7.</title>
        <authorList>
            <person name="Li L."/>
            <person name="Liu L."/>
            <person name="Zhang X."/>
            <person name="Wang T."/>
            <person name="Liang L."/>
        </authorList>
    </citation>
    <scope>NUCLEOTIDE SEQUENCE [LARGE SCALE GENOMIC DNA]</scope>
    <source>
        <strain evidence="1 2">ACCC 05757</strain>
    </source>
</reference>
<proteinExistence type="predicted"/>
<comment type="caution">
    <text evidence="1">The sequence shown here is derived from an EMBL/GenBank/DDBJ whole genome shotgun (WGS) entry which is preliminary data.</text>
</comment>
<evidence type="ECO:0000313" key="1">
    <source>
        <dbReference type="EMBL" id="PRD56647.1"/>
    </source>
</evidence>
<name>A0A2S9JTN3_9SPHI</name>